<sequence>MLEYTATADVKRGLTRAHEERAQVLRAIFGWMFARRRVSAPGIGVSRWA</sequence>
<accession>A0A132BXC6</accession>
<keyword evidence="2" id="KW-1185">Reference proteome</keyword>
<evidence type="ECO:0000313" key="1">
    <source>
        <dbReference type="EMBL" id="KUP93049.1"/>
    </source>
</evidence>
<evidence type="ECO:0000313" key="2">
    <source>
        <dbReference type="Proteomes" id="UP000068382"/>
    </source>
</evidence>
<protein>
    <submittedName>
        <fullName evidence="1">Uncharacterized protein</fullName>
    </submittedName>
</protein>
<comment type="caution">
    <text evidence="1">The sequence shown here is derived from an EMBL/GenBank/DDBJ whole genome shotgun (WGS) entry which is preliminary data.</text>
</comment>
<proteinExistence type="predicted"/>
<name>A0A132BXC6_9RHOB</name>
<dbReference type="AlphaFoldDB" id="A0A132BXC6"/>
<organism evidence="1 2">
    <name type="scientific">Tritonibacter horizontis</name>
    <dbReference type="NCBI Taxonomy" id="1768241"/>
    <lineage>
        <taxon>Bacteria</taxon>
        <taxon>Pseudomonadati</taxon>
        <taxon>Pseudomonadota</taxon>
        <taxon>Alphaproteobacteria</taxon>
        <taxon>Rhodobacterales</taxon>
        <taxon>Paracoccaceae</taxon>
        <taxon>Tritonibacter</taxon>
    </lineage>
</organism>
<reference evidence="1 2" key="1">
    <citation type="submission" date="2015-12" db="EMBL/GenBank/DDBJ databases">
        <title>Genome sequence of the marine Rhodobacteraceae strain O3.65, Candidatus Tritonibacter horizontis.</title>
        <authorList>
            <person name="Poehlein A."/>
            <person name="Giebel H.A."/>
            <person name="Voget S."/>
            <person name="Brinkhoff T."/>
        </authorList>
    </citation>
    <scope>NUCLEOTIDE SEQUENCE [LARGE SCALE GENOMIC DNA]</scope>
    <source>
        <strain evidence="1 2">O3.65</strain>
    </source>
</reference>
<gene>
    <name evidence="1" type="ORF">TRIHO_20870</name>
</gene>
<dbReference type="EMBL" id="LPUY01000061">
    <property type="protein sequence ID" value="KUP93049.1"/>
    <property type="molecule type" value="Genomic_DNA"/>
</dbReference>
<dbReference type="Proteomes" id="UP000068382">
    <property type="component" value="Unassembled WGS sequence"/>
</dbReference>
<dbReference type="RefSeq" id="WP_165595905.1">
    <property type="nucleotide sequence ID" value="NZ_LPUY01000061.1"/>
</dbReference>